<dbReference type="AlphaFoldDB" id="A0AA96GMN2"/>
<dbReference type="Gene3D" id="3.40.50.2000">
    <property type="entry name" value="Glycogen Phosphorylase B"/>
    <property type="match status" value="2"/>
</dbReference>
<gene>
    <name evidence="2" type="ORF">PQG83_09555</name>
</gene>
<dbReference type="EC" id="2.4.-.-" evidence="2"/>
<keyword evidence="3" id="KW-1185">Reference proteome</keyword>
<dbReference type="SUPFAM" id="SSF53756">
    <property type="entry name" value="UDP-Glycosyltransferase/glycogen phosphorylase"/>
    <property type="match status" value="1"/>
</dbReference>
<evidence type="ECO:0000313" key="2">
    <source>
        <dbReference type="EMBL" id="WNM63983.1"/>
    </source>
</evidence>
<dbReference type="Pfam" id="PF13439">
    <property type="entry name" value="Glyco_transf_4"/>
    <property type="match status" value="1"/>
</dbReference>
<dbReference type="CDD" id="cd03801">
    <property type="entry name" value="GT4_PimA-like"/>
    <property type="match status" value="1"/>
</dbReference>
<dbReference type="InterPro" id="IPR028098">
    <property type="entry name" value="Glyco_trans_4-like_N"/>
</dbReference>
<evidence type="ECO:0000259" key="1">
    <source>
        <dbReference type="Pfam" id="PF13439"/>
    </source>
</evidence>
<protein>
    <submittedName>
        <fullName evidence="2">Glycosyltransferase</fullName>
        <ecNumber evidence="2">2.4.-.-</ecNumber>
    </submittedName>
</protein>
<dbReference type="GO" id="GO:0016757">
    <property type="term" value="F:glycosyltransferase activity"/>
    <property type="evidence" value="ECO:0007669"/>
    <property type="project" value="UniProtKB-KW"/>
</dbReference>
<dbReference type="Pfam" id="PF13692">
    <property type="entry name" value="Glyco_trans_1_4"/>
    <property type="match status" value="1"/>
</dbReference>
<keyword evidence="2" id="KW-0808">Transferase</keyword>
<feature type="domain" description="Glycosyltransferase subfamily 4-like N-terminal" evidence="1">
    <location>
        <begin position="95"/>
        <end position="220"/>
    </location>
</feature>
<dbReference type="KEGG" id="nneo:PQG83_09555"/>
<name>A0AA96GMN2_9BACT</name>
<dbReference type="EMBL" id="CP116968">
    <property type="protein sequence ID" value="WNM63983.1"/>
    <property type="molecule type" value="Genomic_DNA"/>
</dbReference>
<dbReference type="RefSeq" id="WP_312748822.1">
    <property type="nucleotide sequence ID" value="NZ_CP116968.1"/>
</dbReference>
<dbReference type="PANTHER" id="PTHR12526:SF600">
    <property type="entry name" value="GLYCOSYL TRANSFERASE GROUP 1"/>
    <property type="match status" value="1"/>
</dbReference>
<dbReference type="Proteomes" id="UP001302494">
    <property type="component" value="Chromosome"/>
</dbReference>
<reference evidence="2 3" key="1">
    <citation type="submission" date="2023-01" db="EMBL/GenBank/DDBJ databases">
        <title>Cultivation and genomic characterization of new, ubiquitous marine nitrite-oxidizing bacteria from the Nitrospirales.</title>
        <authorList>
            <person name="Mueller A.J."/>
            <person name="Daebeler A."/>
            <person name="Herbold C.W."/>
            <person name="Kirkegaard R.H."/>
            <person name="Daims H."/>
        </authorList>
    </citation>
    <scope>NUCLEOTIDE SEQUENCE [LARGE SCALE GENOMIC DNA]</scope>
    <source>
        <strain evidence="2 3">DK</strain>
    </source>
</reference>
<keyword evidence="2" id="KW-0328">Glycosyltransferase</keyword>
<dbReference type="PANTHER" id="PTHR12526">
    <property type="entry name" value="GLYCOSYLTRANSFERASE"/>
    <property type="match status" value="1"/>
</dbReference>
<organism evidence="2 3">
    <name type="scientific">Candidatus Nitrospira neomarina</name>
    <dbReference type="NCBI Taxonomy" id="3020899"/>
    <lineage>
        <taxon>Bacteria</taxon>
        <taxon>Pseudomonadati</taxon>
        <taxon>Nitrospirota</taxon>
        <taxon>Nitrospiria</taxon>
        <taxon>Nitrospirales</taxon>
        <taxon>Nitrospiraceae</taxon>
        <taxon>Nitrospira</taxon>
    </lineage>
</organism>
<accession>A0AA96GMN2</accession>
<sequence length="411" mass="47767">MNTDGAKRLRVLFFSQRFPLPMDTGGKIRTGKMLEGLKKHFDITLLCHFESPKDEPYLGQVKKLCDDFQYVLWKEVFKYSFSFYARVLAWNFSRYPISVKNDYSRAIEGKIAELVQNREFDLLICDFLQPTLNFRNVMGFPTLLFQHNVESMIVKRHFQTARNAFMKMFWWAQWKKMERFEKKMCQQFNAVVAVSEQDKLILQKDFGVPNVHAIPTGVDLIYFSADEKNPQGNSLVFVGAMDWLPNEDAIVFFARNILPRIRVAIPDVTLTVVGRNPSAYLRRTVEEYPEIRIVGRVEDVRPYIRQKSVYIIPLRIGGGTRIKVYEAMAMGKAIVSTRVGTEGLPVEHGKHVLLADQPQEFAKCVIRLLQDPIVRNEIGRSAREFVETRCGWNEAVKRFSEICLRVYDEMH</sequence>
<proteinExistence type="predicted"/>
<evidence type="ECO:0000313" key="3">
    <source>
        <dbReference type="Proteomes" id="UP001302494"/>
    </source>
</evidence>